<evidence type="ECO:0000256" key="4">
    <source>
        <dbReference type="ARBA" id="ARBA00022932"/>
    </source>
</evidence>
<keyword evidence="4" id="KW-0239">DNA-directed DNA polymerase</keyword>
<evidence type="ECO:0000313" key="7">
    <source>
        <dbReference type="Proteomes" id="UP000265916"/>
    </source>
</evidence>
<dbReference type="Gene3D" id="3.40.50.300">
    <property type="entry name" value="P-loop containing nucleotide triphosphate hydrolases"/>
    <property type="match status" value="1"/>
</dbReference>
<dbReference type="PANTHER" id="PTHR34388">
    <property type="entry name" value="DNA POLYMERASE III SUBUNIT DELTA"/>
    <property type="match status" value="1"/>
</dbReference>
<accession>A0A3A1YR56</accession>
<dbReference type="InterPro" id="IPR005790">
    <property type="entry name" value="DNA_polIII_delta"/>
</dbReference>
<dbReference type="GO" id="GO:0003677">
    <property type="term" value="F:DNA binding"/>
    <property type="evidence" value="ECO:0007669"/>
    <property type="project" value="InterPro"/>
</dbReference>
<evidence type="ECO:0000256" key="2">
    <source>
        <dbReference type="ARBA" id="ARBA00022695"/>
    </source>
</evidence>
<keyword evidence="3" id="KW-0235">DNA replication</keyword>
<evidence type="ECO:0000256" key="5">
    <source>
        <dbReference type="NCBIfam" id="TIGR01128"/>
    </source>
</evidence>
<dbReference type="AlphaFoldDB" id="A0A3A1YR56"/>
<reference evidence="6 7" key="1">
    <citation type="submission" date="2017-08" db="EMBL/GenBank/DDBJ databases">
        <title>Reclassification of Bisgaard taxon 37 and 44.</title>
        <authorList>
            <person name="Christensen H."/>
        </authorList>
    </citation>
    <scope>NUCLEOTIDE SEQUENCE [LARGE SCALE GENOMIC DNA]</scope>
    <source>
        <strain evidence="6 7">111</strain>
    </source>
</reference>
<dbReference type="OrthoDB" id="9770982at2"/>
<dbReference type="GO" id="GO:0003887">
    <property type="term" value="F:DNA-directed DNA polymerase activity"/>
    <property type="evidence" value="ECO:0007669"/>
    <property type="project" value="UniProtKB-UniRule"/>
</dbReference>
<dbReference type="EMBL" id="NRJG01000021">
    <property type="protein sequence ID" value="RIY39991.1"/>
    <property type="molecule type" value="Genomic_DNA"/>
</dbReference>
<organism evidence="6 7">
    <name type="scientific">Psittacicella hinzii</name>
    <dbReference type="NCBI Taxonomy" id="2028575"/>
    <lineage>
        <taxon>Bacteria</taxon>
        <taxon>Pseudomonadati</taxon>
        <taxon>Pseudomonadota</taxon>
        <taxon>Gammaproteobacteria</taxon>
        <taxon>Pasteurellales</taxon>
        <taxon>Psittacicellaceae</taxon>
        <taxon>Psittacicella</taxon>
    </lineage>
</organism>
<protein>
    <recommendedName>
        <fullName evidence="5">DNA polymerase III subunit delta</fullName>
        <ecNumber evidence="5">2.7.7.7</ecNumber>
    </recommendedName>
</protein>
<dbReference type="PANTHER" id="PTHR34388:SF1">
    <property type="entry name" value="DNA POLYMERASE III SUBUNIT DELTA"/>
    <property type="match status" value="1"/>
</dbReference>
<dbReference type="GO" id="GO:0009360">
    <property type="term" value="C:DNA polymerase III complex"/>
    <property type="evidence" value="ECO:0007669"/>
    <property type="project" value="UniProtKB-UniRule"/>
</dbReference>
<keyword evidence="7" id="KW-1185">Reference proteome</keyword>
<keyword evidence="1" id="KW-0808">Transferase</keyword>
<dbReference type="RefSeq" id="WP_119530185.1">
    <property type="nucleotide sequence ID" value="NZ_JBHSSP010000032.1"/>
</dbReference>
<proteinExistence type="predicted"/>
<dbReference type="Gene3D" id="1.10.8.60">
    <property type="match status" value="1"/>
</dbReference>
<sequence length="379" mass="44947">MTLLQFTTETLAKDLERNGFPHYFLITGKDLLLQKEAVDALQKITSDPNSPIYCEESEIYTDADNFDLNELLLEVNQVGLFGVRKLIKIIFNRSISAQMLKSLTTLAKANDQFHVYAFILLNWENKHEKTDFYQAFKTHTHCAQIQCLPITGDKYRSWIRRRLRKMKFTFDEEVIEFLFDNFENNMFTLQQLLEQIQLRDIKHISVSLIDQISQQFSDYSVFDLMQHAVAGRINKAMIVLDYLVYQKKENITTIIGIMRRELINIYSFRSRSPAKSAAELMSTPLMRDTLEPREEERFRRTYWDKHKRQIYQQYLSQTLTRDRLYKLFIFLCDLDIAAKTCLREEKIIPLIKIFFTEMHNPKPFALPSYELFGNKFLIS</sequence>
<evidence type="ECO:0000256" key="1">
    <source>
        <dbReference type="ARBA" id="ARBA00022679"/>
    </source>
</evidence>
<dbReference type="GO" id="GO:0006261">
    <property type="term" value="P:DNA-templated DNA replication"/>
    <property type="evidence" value="ECO:0007669"/>
    <property type="project" value="TreeGrafter"/>
</dbReference>
<comment type="caution">
    <text evidence="6">The sequence shown here is derived from an EMBL/GenBank/DDBJ whole genome shotgun (WGS) entry which is preliminary data.</text>
</comment>
<dbReference type="EC" id="2.7.7.7" evidence="5"/>
<dbReference type="SUPFAM" id="SSF52540">
    <property type="entry name" value="P-loop containing nucleoside triphosphate hydrolases"/>
    <property type="match status" value="1"/>
</dbReference>
<evidence type="ECO:0000313" key="6">
    <source>
        <dbReference type="EMBL" id="RIY39991.1"/>
    </source>
</evidence>
<evidence type="ECO:0000256" key="3">
    <source>
        <dbReference type="ARBA" id="ARBA00022705"/>
    </source>
</evidence>
<dbReference type="InterPro" id="IPR027417">
    <property type="entry name" value="P-loop_NTPase"/>
</dbReference>
<dbReference type="Proteomes" id="UP000265916">
    <property type="component" value="Unassembled WGS sequence"/>
</dbReference>
<dbReference type="Gene3D" id="1.20.272.10">
    <property type="match status" value="1"/>
</dbReference>
<name>A0A3A1YR56_9GAMM</name>
<gene>
    <name evidence="6" type="primary">holA</name>
    <name evidence="6" type="ORF">CKF58_01300</name>
</gene>
<dbReference type="NCBIfam" id="TIGR01128">
    <property type="entry name" value="holA"/>
    <property type="match status" value="1"/>
</dbReference>
<keyword evidence="2" id="KW-0548">Nucleotidyltransferase</keyword>